<dbReference type="CDD" id="cd09008">
    <property type="entry name" value="MTAN"/>
    <property type="match status" value="1"/>
</dbReference>
<keyword evidence="8" id="KW-1185">Reference proteome</keyword>
<dbReference type="Gene3D" id="3.40.50.1580">
    <property type="entry name" value="Nucleoside phosphorylase domain"/>
    <property type="match status" value="1"/>
</dbReference>
<dbReference type="InterPro" id="IPR000845">
    <property type="entry name" value="Nucleoside_phosphorylase_d"/>
</dbReference>
<evidence type="ECO:0000256" key="5">
    <source>
        <dbReference type="ARBA" id="ARBA00023167"/>
    </source>
</evidence>
<dbReference type="HOGENOM" id="CLU_031248_2_2_14"/>
<keyword evidence="3" id="KW-0028">Amino-acid biosynthesis</keyword>
<dbReference type="NCBIfam" id="TIGR01704">
    <property type="entry name" value="MTA_SAH-Nsdase"/>
    <property type="match status" value="1"/>
</dbReference>
<dbReference type="GO" id="GO:0005829">
    <property type="term" value="C:cytosol"/>
    <property type="evidence" value="ECO:0007669"/>
    <property type="project" value="TreeGrafter"/>
</dbReference>
<dbReference type="EMBL" id="CP005078">
    <property type="protein sequence ID" value="AGM26153.1"/>
    <property type="molecule type" value="Genomic_DNA"/>
</dbReference>
<reference evidence="7 8" key="1">
    <citation type="journal article" date="2013" name="Genome Biol. Evol.">
        <title>Complete genomes of two dipteran-associated spiroplasmas provided insights into the origin, dynamics, and impacts of viral invasion in spiroplasma.</title>
        <authorList>
            <person name="Ku C."/>
            <person name="Lo W.S."/>
            <person name="Chen L.L."/>
            <person name="Kuo C.H."/>
        </authorList>
    </citation>
    <scope>NUCLEOTIDE SEQUENCE [LARGE SCALE GENOMIC DNA]</scope>
    <source>
        <strain evidence="7">EA-1</strain>
    </source>
</reference>
<dbReference type="GO" id="GO:0019509">
    <property type="term" value="P:L-methionine salvage from methylthioadenosine"/>
    <property type="evidence" value="ECO:0007669"/>
    <property type="project" value="UniProtKB-UniPathway"/>
</dbReference>
<accession>R4U6E4</accession>
<dbReference type="Pfam" id="PF01048">
    <property type="entry name" value="PNP_UDP_1"/>
    <property type="match status" value="1"/>
</dbReference>
<keyword evidence="5" id="KW-0486">Methionine biosynthesis</keyword>
<name>R4U6E4_9MOLU</name>
<dbReference type="EC" id="3.2.2.9" evidence="2"/>
<dbReference type="PATRIC" id="fig|1276229.3.peg.558"/>
<evidence type="ECO:0000313" key="8">
    <source>
        <dbReference type="Proteomes" id="UP000013963"/>
    </source>
</evidence>
<proteinExistence type="predicted"/>
<evidence type="ECO:0000313" key="7">
    <source>
        <dbReference type="EMBL" id="AGM26153.1"/>
    </source>
</evidence>
<dbReference type="OrthoDB" id="9792278at2"/>
<gene>
    <name evidence="7" type="primary">mtn</name>
    <name evidence="7" type="ORF">SSYRP_v1c05630</name>
</gene>
<evidence type="ECO:0000256" key="1">
    <source>
        <dbReference type="ARBA" id="ARBA00004945"/>
    </source>
</evidence>
<dbReference type="RefSeq" id="WP_016340799.1">
    <property type="nucleotide sequence ID" value="NC_021284.1"/>
</dbReference>
<keyword evidence="4" id="KW-0378">Hydrolase</keyword>
<sequence length="222" mass="24393">MKLIISAMAEELSETLTSLAAQLIHNKNGLKVYQKNDWLFAITKIGQVNAAIALTTIIQNFDISKIFNLGTAGSLIPTVKIQDIVIIEKAYYTFADATVFGYQLGQIPQEPFGYQSDQTLMTCLKKIAPDAKVGLLGTSDVFINSSNHLAHLRAIPVELTVSDMEGTAFFQTAYSFNIPIVAVKIISDQVFSPINSEVEFKTNLLLASKKIKNIIDNLMLSC</sequence>
<protein>
    <recommendedName>
        <fullName evidence="2">adenosylhomocysteine nucleosidase</fullName>
        <ecNumber evidence="2">3.2.2.9</ecNumber>
    </recommendedName>
</protein>
<dbReference type="eggNOG" id="COG0775">
    <property type="taxonomic scope" value="Bacteria"/>
</dbReference>
<dbReference type="AlphaFoldDB" id="R4U6E4"/>
<feature type="domain" description="Nucleoside phosphorylase" evidence="6">
    <location>
        <begin position="4"/>
        <end position="217"/>
    </location>
</feature>
<dbReference type="GO" id="GO:0009164">
    <property type="term" value="P:nucleoside catabolic process"/>
    <property type="evidence" value="ECO:0007669"/>
    <property type="project" value="InterPro"/>
</dbReference>
<dbReference type="SUPFAM" id="SSF53167">
    <property type="entry name" value="Purine and uridine phosphorylases"/>
    <property type="match status" value="1"/>
</dbReference>
<dbReference type="STRING" id="1276229.SSYRP_v1c05630"/>
<dbReference type="InterPro" id="IPR035994">
    <property type="entry name" value="Nucleoside_phosphorylase_sf"/>
</dbReference>
<evidence type="ECO:0000256" key="4">
    <source>
        <dbReference type="ARBA" id="ARBA00022801"/>
    </source>
</evidence>
<dbReference type="PANTHER" id="PTHR46832">
    <property type="entry name" value="5'-METHYLTHIOADENOSINE/S-ADENOSYLHOMOCYSTEINE NUCLEOSIDASE"/>
    <property type="match status" value="1"/>
</dbReference>
<dbReference type="KEGG" id="ssyr:SSYRP_v1c05630"/>
<evidence type="ECO:0000259" key="6">
    <source>
        <dbReference type="Pfam" id="PF01048"/>
    </source>
</evidence>
<organism evidence="7 8">
    <name type="scientific">Spiroplasma syrphidicola EA-1</name>
    <dbReference type="NCBI Taxonomy" id="1276229"/>
    <lineage>
        <taxon>Bacteria</taxon>
        <taxon>Bacillati</taxon>
        <taxon>Mycoplasmatota</taxon>
        <taxon>Mollicutes</taxon>
        <taxon>Entomoplasmatales</taxon>
        <taxon>Spiroplasmataceae</taxon>
        <taxon>Spiroplasma</taxon>
    </lineage>
</organism>
<dbReference type="GO" id="GO:0008930">
    <property type="term" value="F:methylthioadenosine nucleosidase activity"/>
    <property type="evidence" value="ECO:0007669"/>
    <property type="project" value="InterPro"/>
</dbReference>
<evidence type="ECO:0000256" key="2">
    <source>
        <dbReference type="ARBA" id="ARBA00011974"/>
    </source>
</evidence>
<dbReference type="PANTHER" id="PTHR46832:SF1">
    <property type="entry name" value="5'-METHYLTHIOADENOSINE_S-ADENOSYLHOMOCYSTEINE NUCLEOSIDASE"/>
    <property type="match status" value="1"/>
</dbReference>
<dbReference type="Proteomes" id="UP000013963">
    <property type="component" value="Chromosome"/>
</dbReference>
<dbReference type="UniPathway" id="UPA00904">
    <property type="reaction ID" value="UER00871"/>
</dbReference>
<dbReference type="InterPro" id="IPR010049">
    <property type="entry name" value="MTA_SAH_Nsdase"/>
</dbReference>
<dbReference type="GO" id="GO:0019284">
    <property type="term" value="P:L-methionine salvage from S-adenosylmethionine"/>
    <property type="evidence" value="ECO:0007669"/>
    <property type="project" value="TreeGrafter"/>
</dbReference>
<evidence type="ECO:0000256" key="3">
    <source>
        <dbReference type="ARBA" id="ARBA00022605"/>
    </source>
</evidence>
<dbReference type="GO" id="GO:0008782">
    <property type="term" value="F:adenosylhomocysteine nucleosidase activity"/>
    <property type="evidence" value="ECO:0007669"/>
    <property type="project" value="UniProtKB-EC"/>
</dbReference>
<comment type="pathway">
    <text evidence="1">Amino-acid biosynthesis; L-methionine biosynthesis via salvage pathway; S-methyl-5-thio-alpha-D-ribose 1-phosphate from S-methyl-5'-thioadenosine (hydrolase route): step 1/2.</text>
</comment>